<dbReference type="InterPro" id="IPR036514">
    <property type="entry name" value="SGNH_hydro_sf"/>
</dbReference>
<evidence type="ECO:0000256" key="1">
    <source>
        <dbReference type="ARBA" id="ARBA00004613"/>
    </source>
</evidence>
<evidence type="ECO:0000313" key="9">
    <source>
        <dbReference type="EMBL" id="VFU47574.1"/>
    </source>
</evidence>
<dbReference type="EMBL" id="CAADRP010001674">
    <property type="protein sequence ID" value="VFU47574.1"/>
    <property type="molecule type" value="Genomic_DNA"/>
</dbReference>
<evidence type="ECO:0000256" key="6">
    <source>
        <dbReference type="ARBA" id="ARBA00022963"/>
    </source>
</evidence>
<keyword evidence="3" id="KW-0964">Secreted</keyword>
<protein>
    <submittedName>
        <fullName evidence="9">Uncharacterized protein</fullName>
    </submittedName>
</protein>
<keyword evidence="7" id="KW-0443">Lipid metabolism</keyword>
<organism evidence="9">
    <name type="scientific">Salix viminalis</name>
    <name type="common">Common osier</name>
    <name type="synonym">Basket willow</name>
    <dbReference type="NCBI Taxonomy" id="40686"/>
    <lineage>
        <taxon>Eukaryota</taxon>
        <taxon>Viridiplantae</taxon>
        <taxon>Streptophyta</taxon>
        <taxon>Embryophyta</taxon>
        <taxon>Tracheophyta</taxon>
        <taxon>Spermatophyta</taxon>
        <taxon>Magnoliopsida</taxon>
        <taxon>eudicotyledons</taxon>
        <taxon>Gunneridae</taxon>
        <taxon>Pentapetalae</taxon>
        <taxon>rosids</taxon>
        <taxon>fabids</taxon>
        <taxon>Malpighiales</taxon>
        <taxon>Salicaceae</taxon>
        <taxon>Saliceae</taxon>
        <taxon>Salix</taxon>
    </lineage>
</organism>
<feature type="signal peptide" evidence="8">
    <location>
        <begin position="1"/>
        <end position="27"/>
    </location>
</feature>
<dbReference type="AlphaFoldDB" id="A0A6N2M1E7"/>
<keyword evidence="5" id="KW-0378">Hydrolase</keyword>
<evidence type="ECO:0000256" key="2">
    <source>
        <dbReference type="ARBA" id="ARBA00008668"/>
    </source>
</evidence>
<evidence type="ECO:0000256" key="8">
    <source>
        <dbReference type="SAM" id="SignalP"/>
    </source>
</evidence>
<accession>A0A6N2M1E7</accession>
<dbReference type="PANTHER" id="PTHR45650">
    <property type="entry name" value="GDSL-LIKE LIPASE/ACYLHYDROLASE-RELATED"/>
    <property type="match status" value="1"/>
</dbReference>
<reference evidence="9" key="1">
    <citation type="submission" date="2019-03" db="EMBL/GenBank/DDBJ databases">
        <authorList>
            <person name="Mank J."/>
            <person name="Almeida P."/>
        </authorList>
    </citation>
    <scope>NUCLEOTIDE SEQUENCE</scope>
    <source>
        <strain evidence="9">78183</strain>
    </source>
</reference>
<dbReference type="GO" id="GO:0016788">
    <property type="term" value="F:hydrolase activity, acting on ester bonds"/>
    <property type="evidence" value="ECO:0007669"/>
    <property type="project" value="InterPro"/>
</dbReference>
<evidence type="ECO:0000256" key="3">
    <source>
        <dbReference type="ARBA" id="ARBA00022525"/>
    </source>
</evidence>
<dbReference type="InterPro" id="IPR001087">
    <property type="entry name" value="GDSL"/>
</dbReference>
<comment type="similarity">
    <text evidence="2">Belongs to the 'GDSL' lipolytic enzyme family.</text>
</comment>
<name>A0A6N2M1E7_SALVM</name>
<keyword evidence="6" id="KW-0442">Lipid degradation</keyword>
<dbReference type="Pfam" id="PF00657">
    <property type="entry name" value="Lipase_GDSL"/>
    <property type="match status" value="1"/>
</dbReference>
<gene>
    <name evidence="9" type="ORF">SVIM_LOCUS305781</name>
</gene>
<dbReference type="SUPFAM" id="SSF52266">
    <property type="entry name" value="SGNH hydrolase"/>
    <property type="match status" value="1"/>
</dbReference>
<dbReference type="CDD" id="cd01837">
    <property type="entry name" value="SGNH_plant_lipase_like"/>
    <property type="match status" value="1"/>
</dbReference>
<dbReference type="GO" id="GO:0005576">
    <property type="term" value="C:extracellular region"/>
    <property type="evidence" value="ECO:0007669"/>
    <property type="project" value="UniProtKB-SubCell"/>
</dbReference>
<keyword evidence="4 8" id="KW-0732">Signal</keyword>
<evidence type="ECO:0000256" key="5">
    <source>
        <dbReference type="ARBA" id="ARBA00022801"/>
    </source>
</evidence>
<proteinExistence type="inferred from homology"/>
<sequence>MAEMMLKASRMLSALLFVSSLLPCVHGEPQVPCYFIFGDSLFDNGNNNLLLNLGKVNYLPYGIDFPRGPTGRFSNGRNIGDAIAELLGFQGYIPSLNQAIVANNVLKGVNYASGGAGIRKETGRQEGDLVPMDEQLQNHRTIVSRITRMLGSKDSALKYLNKCIYTVDMGNNDYINNYFVPQFYSTSRQYNVDEYATALIQQYSEQLKSLYDAGARKIAVMGLVRGGCLPLSLATFGTDGSPCVEMINNAEQIFNNKLLSLINNLNANLSDARFTFINLFQIDGESAQGFNITDVGCCKVTSSGLCIPSSSPCSNRTDQQYAYWDSVHPTEARALIIGRRAYVAEEPTDAVPFDIRRLAQL</sequence>
<comment type="subcellular location">
    <subcellularLocation>
        <location evidence="1">Secreted</location>
    </subcellularLocation>
</comment>
<evidence type="ECO:0000256" key="4">
    <source>
        <dbReference type="ARBA" id="ARBA00022729"/>
    </source>
</evidence>
<dbReference type="InterPro" id="IPR051238">
    <property type="entry name" value="GDSL_esterase/lipase"/>
</dbReference>
<dbReference type="GO" id="GO:0016042">
    <property type="term" value="P:lipid catabolic process"/>
    <property type="evidence" value="ECO:0007669"/>
    <property type="project" value="UniProtKB-KW"/>
</dbReference>
<dbReference type="InterPro" id="IPR035669">
    <property type="entry name" value="SGNH_plant_lipase-like"/>
</dbReference>
<feature type="chain" id="PRO_5026782864" evidence="8">
    <location>
        <begin position="28"/>
        <end position="361"/>
    </location>
</feature>
<dbReference type="PANTHER" id="PTHR45650:SF80">
    <property type="entry name" value="FINGER PROTEIN, PUTATIVE-RELATED"/>
    <property type="match status" value="1"/>
</dbReference>
<dbReference type="Gene3D" id="3.40.50.1110">
    <property type="entry name" value="SGNH hydrolase"/>
    <property type="match status" value="1"/>
</dbReference>
<evidence type="ECO:0000256" key="7">
    <source>
        <dbReference type="ARBA" id="ARBA00023098"/>
    </source>
</evidence>